<evidence type="ECO:0000313" key="1">
    <source>
        <dbReference type="EMBL" id="EIM98716.1"/>
    </source>
</evidence>
<reference evidence="1 2" key="1">
    <citation type="journal article" date="2012" name="J. Bacteriol.">
        <title>Draft Genome Sequence of the Soil Bacterium Burkholderia terrae Strain BS001, Which Interacts with Fungal Surface Structures.</title>
        <authorList>
            <person name="Nazir R."/>
            <person name="Hansen M.A."/>
            <person name="Sorensen S."/>
            <person name="van Elsas J.D."/>
        </authorList>
    </citation>
    <scope>NUCLEOTIDE SEQUENCE [LARGE SCALE GENOMIC DNA]</scope>
    <source>
        <strain evidence="1 2">BS001</strain>
    </source>
</reference>
<accession>A0ABN0FIW9</accession>
<gene>
    <name evidence="1" type="ORF">WQE_22673</name>
</gene>
<protein>
    <submittedName>
        <fullName evidence="1">Uncharacterized protein</fullName>
    </submittedName>
</protein>
<organism evidence="1 2">
    <name type="scientific">Paraburkholderia hospita</name>
    <dbReference type="NCBI Taxonomy" id="169430"/>
    <lineage>
        <taxon>Bacteria</taxon>
        <taxon>Pseudomonadati</taxon>
        <taxon>Pseudomonadota</taxon>
        <taxon>Betaproteobacteria</taxon>
        <taxon>Burkholderiales</taxon>
        <taxon>Burkholderiaceae</taxon>
        <taxon>Paraburkholderia</taxon>
    </lineage>
</organism>
<keyword evidence="2" id="KW-1185">Reference proteome</keyword>
<sequence>MALFRKRFSDYWDLVRECNELGMLCEYLDEVENHDRRPIPAKFIEQFDKHLARIAELAAAEKLVRSEAQIGPTATR</sequence>
<evidence type="ECO:0000313" key="2">
    <source>
        <dbReference type="Proteomes" id="UP000004980"/>
    </source>
</evidence>
<proteinExistence type="predicted"/>
<dbReference type="EMBL" id="AKAU01000110">
    <property type="protein sequence ID" value="EIM98716.1"/>
    <property type="molecule type" value="Genomic_DNA"/>
</dbReference>
<comment type="caution">
    <text evidence="1">The sequence shown here is derived from an EMBL/GenBank/DDBJ whole genome shotgun (WGS) entry which is preliminary data.</text>
</comment>
<dbReference type="Proteomes" id="UP000004980">
    <property type="component" value="Unassembled WGS sequence"/>
</dbReference>
<name>A0ABN0FIW9_9BURK</name>
<dbReference type="RefSeq" id="WP_007585014.1">
    <property type="nucleotide sequence ID" value="NZ_AKAU01000110.1"/>
</dbReference>